<protein>
    <submittedName>
        <fullName evidence="1">Uncharacterized protein</fullName>
    </submittedName>
</protein>
<proteinExistence type="predicted"/>
<evidence type="ECO:0000313" key="2">
    <source>
        <dbReference type="Proteomes" id="UP000280960"/>
    </source>
</evidence>
<organism evidence="1 2">
    <name type="scientific">Biomaibacter acetigenes</name>
    <dbReference type="NCBI Taxonomy" id="2316383"/>
    <lineage>
        <taxon>Bacteria</taxon>
        <taxon>Bacillati</taxon>
        <taxon>Bacillota</taxon>
        <taxon>Clostridia</taxon>
        <taxon>Thermosediminibacterales</taxon>
        <taxon>Tepidanaerobacteraceae</taxon>
        <taxon>Biomaibacter</taxon>
    </lineage>
</organism>
<dbReference type="Proteomes" id="UP000280960">
    <property type="component" value="Chromosome"/>
</dbReference>
<sequence>MKGCCIPGKIYQNINVEFMTIDIFYQAGMEISNKYRLLIMACILQYKNLRNIQLHTHYKNIYQIHNLKIRIRR</sequence>
<dbReference type="KEGG" id="bacg:D2962_14815"/>
<dbReference type="EMBL" id="CP033169">
    <property type="protein sequence ID" value="AYO31701.1"/>
    <property type="molecule type" value="Genomic_DNA"/>
</dbReference>
<evidence type="ECO:0000313" key="1">
    <source>
        <dbReference type="EMBL" id="AYO31701.1"/>
    </source>
</evidence>
<reference evidence="1 2" key="1">
    <citation type="submission" date="2018-10" db="EMBL/GenBank/DDBJ databases">
        <authorList>
            <person name="Zhang X."/>
        </authorList>
    </citation>
    <scope>NUCLEOTIDE SEQUENCE [LARGE SCALE GENOMIC DNA]</scope>
    <source>
        <strain evidence="1 2">SK-G1</strain>
    </source>
</reference>
<gene>
    <name evidence="1" type="ORF">D2962_14815</name>
</gene>
<accession>A0A3G2R8C6</accession>
<name>A0A3G2R8C6_9FIRM</name>
<keyword evidence="2" id="KW-1185">Reference proteome</keyword>
<dbReference type="AlphaFoldDB" id="A0A3G2R8C6"/>